<dbReference type="RefSeq" id="WP_185163496.1">
    <property type="nucleotide sequence ID" value="NZ_JACKWV010000001.1"/>
</dbReference>
<evidence type="ECO:0000313" key="2">
    <source>
        <dbReference type="EMBL" id="MBB6713728.1"/>
    </source>
</evidence>
<name>A0A7X0R5P8_9CLOT</name>
<proteinExistence type="predicted"/>
<gene>
    <name evidence="2" type="ORF">H7E68_03115</name>
</gene>
<dbReference type="Pfam" id="PF01814">
    <property type="entry name" value="Hemerythrin"/>
    <property type="match status" value="1"/>
</dbReference>
<evidence type="ECO:0000313" key="3">
    <source>
        <dbReference type="Proteomes" id="UP000585258"/>
    </source>
</evidence>
<protein>
    <submittedName>
        <fullName evidence="2">Hemerythrin domain-containing protein</fullName>
    </submittedName>
</protein>
<dbReference type="Proteomes" id="UP000585258">
    <property type="component" value="Unassembled WGS sequence"/>
</dbReference>
<feature type="domain" description="Hemerythrin-like" evidence="1">
    <location>
        <begin position="4"/>
        <end position="134"/>
    </location>
</feature>
<dbReference type="InterPro" id="IPR012312">
    <property type="entry name" value="Hemerythrin-like"/>
</dbReference>
<organism evidence="2 3">
    <name type="scientific">Clostridium gasigenes</name>
    <dbReference type="NCBI Taxonomy" id="94869"/>
    <lineage>
        <taxon>Bacteria</taxon>
        <taxon>Bacillati</taxon>
        <taxon>Bacillota</taxon>
        <taxon>Clostridia</taxon>
        <taxon>Eubacteriales</taxon>
        <taxon>Clostridiaceae</taxon>
        <taxon>Clostridium</taxon>
    </lineage>
</organism>
<dbReference type="EMBL" id="JACKWY010000002">
    <property type="protein sequence ID" value="MBB6713728.1"/>
    <property type="molecule type" value="Genomic_DNA"/>
</dbReference>
<reference evidence="2 3" key="1">
    <citation type="submission" date="2020-08" db="EMBL/GenBank/DDBJ databases">
        <title>Clostridia isolated from Swiss meat.</title>
        <authorList>
            <person name="Wambui J."/>
            <person name="Stevens M.J.A."/>
            <person name="Stephan R."/>
        </authorList>
    </citation>
    <scope>NUCLEOTIDE SEQUENCE [LARGE SCALE GENOMIC DNA]</scope>
    <source>
        <strain evidence="2 3">CM001</strain>
    </source>
</reference>
<dbReference type="AlphaFoldDB" id="A0A7X0R5P8"/>
<sequence length="138" mass="16185">MANIENLERQHVEIKDLFLKIKQGINSNDIKVNLDVLVKNINTLAGKLNIHMNSEDKFLYPALIESKDQQLKEIAKQYSEEMGHIHVQFNNYKNKFNTRSKILSDTDGFLKESKEIIKLLENRISKEDMYLYPKMKSV</sequence>
<dbReference type="Gene3D" id="1.20.120.520">
    <property type="entry name" value="nmb1532 protein domain like"/>
    <property type="match status" value="1"/>
</dbReference>
<accession>A0A7X0R5P8</accession>
<comment type="caution">
    <text evidence="2">The sequence shown here is derived from an EMBL/GenBank/DDBJ whole genome shotgun (WGS) entry which is preliminary data.</text>
</comment>
<evidence type="ECO:0000259" key="1">
    <source>
        <dbReference type="Pfam" id="PF01814"/>
    </source>
</evidence>